<dbReference type="Gene3D" id="3.40.50.10330">
    <property type="entry name" value="Probable inorganic polyphosphate/atp-NAD kinase, domain 1"/>
    <property type="match status" value="1"/>
</dbReference>
<dbReference type="InterPro" id="IPR001206">
    <property type="entry name" value="Diacylglycerol_kinase_cat_dom"/>
</dbReference>
<evidence type="ECO:0000256" key="4">
    <source>
        <dbReference type="ARBA" id="ARBA00022840"/>
    </source>
</evidence>
<keyword evidence="7" id="KW-1185">Reference proteome</keyword>
<protein>
    <submittedName>
        <fullName evidence="6">Diacylglycerol/lipid kinase family protein</fullName>
        <ecNumber evidence="6">2.7.1.-</ecNumber>
    </submittedName>
</protein>
<keyword evidence="2" id="KW-0547">Nucleotide-binding</keyword>
<name>A0ABV7Z723_9DEIO</name>
<dbReference type="GO" id="GO:0016301">
    <property type="term" value="F:kinase activity"/>
    <property type="evidence" value="ECO:0007669"/>
    <property type="project" value="UniProtKB-KW"/>
</dbReference>
<evidence type="ECO:0000313" key="7">
    <source>
        <dbReference type="Proteomes" id="UP001595803"/>
    </source>
</evidence>
<accession>A0ABV7Z723</accession>
<dbReference type="InterPro" id="IPR050187">
    <property type="entry name" value="Lipid_Phosphate_FormReg"/>
</dbReference>
<feature type="domain" description="DAGKc" evidence="5">
    <location>
        <begin position="3"/>
        <end position="130"/>
    </location>
</feature>
<dbReference type="Proteomes" id="UP001595803">
    <property type="component" value="Unassembled WGS sequence"/>
</dbReference>
<evidence type="ECO:0000259" key="5">
    <source>
        <dbReference type="PROSITE" id="PS50146"/>
    </source>
</evidence>
<proteinExistence type="predicted"/>
<dbReference type="InterPro" id="IPR045540">
    <property type="entry name" value="YegS/DAGK_C"/>
</dbReference>
<comment type="caution">
    <text evidence="6">The sequence shown here is derived from an EMBL/GenBank/DDBJ whole genome shotgun (WGS) entry which is preliminary data.</text>
</comment>
<reference evidence="7" key="1">
    <citation type="journal article" date="2019" name="Int. J. Syst. Evol. Microbiol.">
        <title>The Global Catalogue of Microorganisms (GCM) 10K type strain sequencing project: providing services to taxonomists for standard genome sequencing and annotation.</title>
        <authorList>
            <consortium name="The Broad Institute Genomics Platform"/>
            <consortium name="The Broad Institute Genome Sequencing Center for Infectious Disease"/>
            <person name="Wu L."/>
            <person name="Ma J."/>
        </authorList>
    </citation>
    <scope>NUCLEOTIDE SEQUENCE [LARGE SCALE GENOMIC DNA]</scope>
    <source>
        <strain evidence="7">CCTCC AB 2017081</strain>
    </source>
</reference>
<dbReference type="EC" id="2.7.1.-" evidence="6"/>
<keyword evidence="4" id="KW-0067">ATP-binding</keyword>
<dbReference type="PROSITE" id="PS50146">
    <property type="entry name" value="DAGK"/>
    <property type="match status" value="1"/>
</dbReference>
<dbReference type="InterPro" id="IPR017438">
    <property type="entry name" value="ATP-NAD_kinase_N"/>
</dbReference>
<dbReference type="SUPFAM" id="SSF111331">
    <property type="entry name" value="NAD kinase/diacylglycerol kinase-like"/>
    <property type="match status" value="1"/>
</dbReference>
<dbReference type="InterPro" id="IPR016064">
    <property type="entry name" value="NAD/diacylglycerol_kinase_sf"/>
</dbReference>
<keyword evidence="1 6" id="KW-0808">Transferase</keyword>
<evidence type="ECO:0000256" key="3">
    <source>
        <dbReference type="ARBA" id="ARBA00022777"/>
    </source>
</evidence>
<dbReference type="Pfam" id="PF00781">
    <property type="entry name" value="DAGK_cat"/>
    <property type="match status" value="1"/>
</dbReference>
<gene>
    <name evidence="6" type="ORF">ACFOSB_04185</name>
</gene>
<sequence length="299" mass="31836">MPTPARPATLLYNAAAGSQRRASPDALHHALLDADYDAEVWLTTRPEDVVERLPHITGTLFIAGGDGTLRAAALHALHRPDLILGVLPLGTANNVARAWSAMGDPLEVARSYRDAAPAPFDVGRVRGQWGEDHFLEACGCGLFAEVLDDYNPHAPKSPVRALGSIFEALTTLHPLGVRVTVDGEAVPSPPALLLEVMNTPSTGNGLHLAPQATPGDGRLDLVRVDATRHLPLFQYGRAMLGGTFDTLPSVSTCPGRSFTVADHGQVFHVDTELRRSHEPGGTVQIDVVPGALSVLRPRP</sequence>
<dbReference type="EMBL" id="JBHRZG010000004">
    <property type="protein sequence ID" value="MFC3832045.1"/>
    <property type="molecule type" value="Genomic_DNA"/>
</dbReference>
<evidence type="ECO:0000256" key="1">
    <source>
        <dbReference type="ARBA" id="ARBA00022679"/>
    </source>
</evidence>
<dbReference type="Gene3D" id="2.60.200.40">
    <property type="match status" value="1"/>
</dbReference>
<dbReference type="PANTHER" id="PTHR12358">
    <property type="entry name" value="SPHINGOSINE KINASE"/>
    <property type="match status" value="1"/>
</dbReference>
<dbReference type="PANTHER" id="PTHR12358:SF54">
    <property type="entry name" value="SPHINGOSINE KINASE RELATED PROTEIN"/>
    <property type="match status" value="1"/>
</dbReference>
<keyword evidence="3 6" id="KW-0418">Kinase</keyword>
<evidence type="ECO:0000256" key="2">
    <source>
        <dbReference type="ARBA" id="ARBA00022741"/>
    </source>
</evidence>
<evidence type="ECO:0000313" key="6">
    <source>
        <dbReference type="EMBL" id="MFC3832045.1"/>
    </source>
</evidence>
<dbReference type="Pfam" id="PF19279">
    <property type="entry name" value="YegS_C"/>
    <property type="match status" value="1"/>
</dbReference>
<organism evidence="6 7">
    <name type="scientific">Deinococcus rufus</name>
    <dbReference type="NCBI Taxonomy" id="2136097"/>
    <lineage>
        <taxon>Bacteria</taxon>
        <taxon>Thermotogati</taxon>
        <taxon>Deinococcota</taxon>
        <taxon>Deinococci</taxon>
        <taxon>Deinococcales</taxon>
        <taxon>Deinococcaceae</taxon>
        <taxon>Deinococcus</taxon>
    </lineage>
</organism>
<dbReference type="RefSeq" id="WP_322473472.1">
    <property type="nucleotide sequence ID" value="NZ_JBHRZG010000004.1"/>
</dbReference>